<protein>
    <submittedName>
        <fullName evidence="1">Uncharacterized protein</fullName>
    </submittedName>
</protein>
<keyword evidence="2" id="KW-1185">Reference proteome</keyword>
<evidence type="ECO:0000313" key="2">
    <source>
        <dbReference type="Proteomes" id="UP000887458"/>
    </source>
</evidence>
<proteinExistence type="predicted"/>
<reference evidence="1 2" key="1">
    <citation type="journal article" date="2018" name="J. Allergy Clin. Immunol.">
        <title>High-quality assembly of Dermatophagoides pteronyssinus genome and transcriptome reveals a wide range of novel allergens.</title>
        <authorList>
            <person name="Liu X.Y."/>
            <person name="Yang K.Y."/>
            <person name="Wang M.Q."/>
            <person name="Kwok J.S."/>
            <person name="Zeng X."/>
            <person name="Yang Z."/>
            <person name="Xiao X.J."/>
            <person name="Lau C.P."/>
            <person name="Li Y."/>
            <person name="Huang Z.M."/>
            <person name="Ba J.G."/>
            <person name="Yim A.K."/>
            <person name="Ouyang C.Y."/>
            <person name="Ngai S.M."/>
            <person name="Chan T.F."/>
            <person name="Leung E.L."/>
            <person name="Liu L."/>
            <person name="Liu Z.G."/>
            <person name="Tsui S.K."/>
        </authorList>
    </citation>
    <scope>NUCLEOTIDE SEQUENCE [LARGE SCALE GENOMIC DNA]</scope>
    <source>
        <strain evidence="1">Derp</strain>
    </source>
</reference>
<name>A0ABQ8J672_DERPT</name>
<gene>
    <name evidence="1" type="ORF">DERP_008313</name>
</gene>
<accession>A0ABQ8J672</accession>
<sequence length="111" mass="13402">MNHHHHIIIIQTKKKQKEKKSYSTIDLLSADNITIPVNNDDKIRYLIQFDWKKVEEVEKGKLEIWTTSNIGFNQRYFQWAKNRKRKDFDIPVFSETSFSPPKKKRTNILKR</sequence>
<organism evidence="1 2">
    <name type="scientific">Dermatophagoides pteronyssinus</name>
    <name type="common">European house dust mite</name>
    <dbReference type="NCBI Taxonomy" id="6956"/>
    <lineage>
        <taxon>Eukaryota</taxon>
        <taxon>Metazoa</taxon>
        <taxon>Ecdysozoa</taxon>
        <taxon>Arthropoda</taxon>
        <taxon>Chelicerata</taxon>
        <taxon>Arachnida</taxon>
        <taxon>Acari</taxon>
        <taxon>Acariformes</taxon>
        <taxon>Sarcoptiformes</taxon>
        <taxon>Astigmata</taxon>
        <taxon>Psoroptidia</taxon>
        <taxon>Analgoidea</taxon>
        <taxon>Pyroglyphidae</taxon>
        <taxon>Dermatophagoidinae</taxon>
        <taxon>Dermatophagoides</taxon>
    </lineage>
</organism>
<reference evidence="1 2" key="2">
    <citation type="journal article" date="2022" name="Mol. Biol. Evol.">
        <title>Comparative Genomics Reveals Insights into the Divergent Evolution of Astigmatic Mites and Household Pest Adaptations.</title>
        <authorList>
            <person name="Xiong Q."/>
            <person name="Wan A.T."/>
            <person name="Liu X."/>
            <person name="Fung C.S."/>
            <person name="Xiao X."/>
            <person name="Malainual N."/>
            <person name="Hou J."/>
            <person name="Wang L."/>
            <person name="Wang M."/>
            <person name="Yang K.Y."/>
            <person name="Cui Y."/>
            <person name="Leung E.L."/>
            <person name="Nong W."/>
            <person name="Shin S.K."/>
            <person name="Au S.W."/>
            <person name="Jeong K.Y."/>
            <person name="Chew F.T."/>
            <person name="Hui J.H."/>
            <person name="Leung T.F."/>
            <person name="Tungtrongchitr A."/>
            <person name="Zhong N."/>
            <person name="Liu Z."/>
            <person name="Tsui S.K."/>
        </authorList>
    </citation>
    <scope>NUCLEOTIDE SEQUENCE [LARGE SCALE GENOMIC DNA]</scope>
    <source>
        <strain evidence="1">Derp</strain>
    </source>
</reference>
<dbReference type="Proteomes" id="UP000887458">
    <property type="component" value="Unassembled WGS sequence"/>
</dbReference>
<comment type="caution">
    <text evidence="1">The sequence shown here is derived from an EMBL/GenBank/DDBJ whole genome shotgun (WGS) entry which is preliminary data.</text>
</comment>
<evidence type="ECO:0000313" key="1">
    <source>
        <dbReference type="EMBL" id="KAH9418056.1"/>
    </source>
</evidence>
<dbReference type="EMBL" id="NJHN03000067">
    <property type="protein sequence ID" value="KAH9418056.1"/>
    <property type="molecule type" value="Genomic_DNA"/>
</dbReference>